<dbReference type="AlphaFoldDB" id="A0AAN6YVN3"/>
<comment type="caution">
    <text evidence="2">The sequence shown here is derived from an EMBL/GenBank/DDBJ whole genome shotgun (WGS) entry which is preliminary data.</text>
</comment>
<organism evidence="2 3">
    <name type="scientific">Canariomyces notabilis</name>
    <dbReference type="NCBI Taxonomy" id="2074819"/>
    <lineage>
        <taxon>Eukaryota</taxon>
        <taxon>Fungi</taxon>
        <taxon>Dikarya</taxon>
        <taxon>Ascomycota</taxon>
        <taxon>Pezizomycotina</taxon>
        <taxon>Sordariomycetes</taxon>
        <taxon>Sordariomycetidae</taxon>
        <taxon>Sordariales</taxon>
        <taxon>Chaetomiaceae</taxon>
        <taxon>Canariomyces</taxon>
    </lineage>
</organism>
<feature type="signal peptide" evidence="1">
    <location>
        <begin position="1"/>
        <end position="19"/>
    </location>
</feature>
<dbReference type="GeneID" id="89942640"/>
<dbReference type="Proteomes" id="UP001302812">
    <property type="component" value="Unassembled WGS sequence"/>
</dbReference>
<feature type="chain" id="PRO_5043007048" evidence="1">
    <location>
        <begin position="20"/>
        <end position="146"/>
    </location>
</feature>
<evidence type="ECO:0000313" key="3">
    <source>
        <dbReference type="Proteomes" id="UP001302812"/>
    </source>
</evidence>
<evidence type="ECO:0000313" key="2">
    <source>
        <dbReference type="EMBL" id="KAK4114684.1"/>
    </source>
</evidence>
<reference evidence="2" key="2">
    <citation type="submission" date="2023-05" db="EMBL/GenBank/DDBJ databases">
        <authorList>
            <consortium name="Lawrence Berkeley National Laboratory"/>
            <person name="Steindorff A."/>
            <person name="Hensen N."/>
            <person name="Bonometti L."/>
            <person name="Westerberg I."/>
            <person name="Brannstrom I.O."/>
            <person name="Guillou S."/>
            <person name="Cros-Aarteil S."/>
            <person name="Calhoun S."/>
            <person name="Haridas S."/>
            <person name="Kuo A."/>
            <person name="Mondo S."/>
            <person name="Pangilinan J."/>
            <person name="Riley R."/>
            <person name="Labutti K."/>
            <person name="Andreopoulos B."/>
            <person name="Lipzen A."/>
            <person name="Chen C."/>
            <person name="Yanf M."/>
            <person name="Daum C."/>
            <person name="Ng V."/>
            <person name="Clum A."/>
            <person name="Ohm R."/>
            <person name="Martin F."/>
            <person name="Silar P."/>
            <person name="Natvig D."/>
            <person name="Lalanne C."/>
            <person name="Gautier V."/>
            <person name="Ament-Velasquez S.L."/>
            <person name="Kruys A."/>
            <person name="Hutchinson M.I."/>
            <person name="Powell A.J."/>
            <person name="Barry K."/>
            <person name="Miller A.N."/>
            <person name="Grigoriev I.V."/>
            <person name="Debuchy R."/>
            <person name="Gladieux P."/>
            <person name="Thoren M.H."/>
            <person name="Johannesson H."/>
        </authorList>
    </citation>
    <scope>NUCLEOTIDE SEQUENCE</scope>
    <source>
        <strain evidence="2">CBS 508.74</strain>
    </source>
</reference>
<sequence>MKTTTSIVSLFSLLSLAVAAPASNVQVGDGLVFAQGAPPVVNLTETPNTVSKRAPYSLHYCNAINFFDNEGCRTDQVEPYNCYNLPAAFTNSISSIEAADEIVCALYMGPSCTGSVLYNVRRVGDLRAYNGANDNAESVLCWLSGC</sequence>
<keyword evidence="3" id="KW-1185">Reference proteome</keyword>
<evidence type="ECO:0000256" key="1">
    <source>
        <dbReference type="SAM" id="SignalP"/>
    </source>
</evidence>
<dbReference type="RefSeq" id="XP_064672254.1">
    <property type="nucleotide sequence ID" value="XM_064818514.1"/>
</dbReference>
<accession>A0AAN6YVN3</accession>
<proteinExistence type="predicted"/>
<reference evidence="2" key="1">
    <citation type="journal article" date="2023" name="Mol. Phylogenet. Evol.">
        <title>Genome-scale phylogeny and comparative genomics of the fungal order Sordariales.</title>
        <authorList>
            <person name="Hensen N."/>
            <person name="Bonometti L."/>
            <person name="Westerberg I."/>
            <person name="Brannstrom I.O."/>
            <person name="Guillou S."/>
            <person name="Cros-Aarteil S."/>
            <person name="Calhoun S."/>
            <person name="Haridas S."/>
            <person name="Kuo A."/>
            <person name="Mondo S."/>
            <person name="Pangilinan J."/>
            <person name="Riley R."/>
            <person name="LaButti K."/>
            <person name="Andreopoulos B."/>
            <person name="Lipzen A."/>
            <person name="Chen C."/>
            <person name="Yan M."/>
            <person name="Daum C."/>
            <person name="Ng V."/>
            <person name="Clum A."/>
            <person name="Steindorff A."/>
            <person name="Ohm R.A."/>
            <person name="Martin F."/>
            <person name="Silar P."/>
            <person name="Natvig D.O."/>
            <person name="Lalanne C."/>
            <person name="Gautier V."/>
            <person name="Ament-Velasquez S.L."/>
            <person name="Kruys A."/>
            <person name="Hutchinson M.I."/>
            <person name="Powell A.J."/>
            <person name="Barry K."/>
            <person name="Miller A.N."/>
            <person name="Grigoriev I.V."/>
            <person name="Debuchy R."/>
            <person name="Gladieux P."/>
            <person name="Hiltunen Thoren M."/>
            <person name="Johannesson H."/>
        </authorList>
    </citation>
    <scope>NUCLEOTIDE SEQUENCE</scope>
    <source>
        <strain evidence="2">CBS 508.74</strain>
    </source>
</reference>
<dbReference type="EMBL" id="MU853336">
    <property type="protein sequence ID" value="KAK4114684.1"/>
    <property type="molecule type" value="Genomic_DNA"/>
</dbReference>
<name>A0AAN6YVN3_9PEZI</name>
<keyword evidence="1" id="KW-0732">Signal</keyword>
<gene>
    <name evidence="2" type="ORF">N656DRAFT_827657</name>
</gene>
<protein>
    <submittedName>
        <fullName evidence="2">Uncharacterized protein</fullName>
    </submittedName>
</protein>